<dbReference type="EMBL" id="VSSQ01048998">
    <property type="protein sequence ID" value="MPN03053.1"/>
    <property type="molecule type" value="Genomic_DNA"/>
</dbReference>
<gene>
    <name evidence="1" type="ORF">SDC9_150276</name>
</gene>
<accession>A0A645ER97</accession>
<dbReference type="AlphaFoldDB" id="A0A645ER97"/>
<organism evidence="1">
    <name type="scientific">bioreactor metagenome</name>
    <dbReference type="NCBI Taxonomy" id="1076179"/>
    <lineage>
        <taxon>unclassified sequences</taxon>
        <taxon>metagenomes</taxon>
        <taxon>ecological metagenomes</taxon>
    </lineage>
</organism>
<name>A0A645ER97_9ZZZZ</name>
<proteinExistence type="predicted"/>
<sequence>MQPRQIKGFAGRRAGDGDIRELLLDCGENLMAISRIDKIGVNFVRNNFNAVLYADISNGGQLILCPYPADRIVRTTKNKKLHMLPDYFFFKVG</sequence>
<evidence type="ECO:0000313" key="1">
    <source>
        <dbReference type="EMBL" id="MPN03053.1"/>
    </source>
</evidence>
<reference evidence="1" key="1">
    <citation type="submission" date="2019-08" db="EMBL/GenBank/DDBJ databases">
        <authorList>
            <person name="Kucharzyk K."/>
            <person name="Murdoch R.W."/>
            <person name="Higgins S."/>
            <person name="Loffler F."/>
        </authorList>
    </citation>
    <scope>NUCLEOTIDE SEQUENCE</scope>
</reference>
<protein>
    <submittedName>
        <fullName evidence="1">Uncharacterized protein</fullName>
    </submittedName>
</protein>
<comment type="caution">
    <text evidence="1">The sequence shown here is derived from an EMBL/GenBank/DDBJ whole genome shotgun (WGS) entry which is preliminary data.</text>
</comment>